<accession>A0A7L1V4H8</accession>
<keyword evidence="1" id="KW-0012">Acyltransferase</keyword>
<dbReference type="Proteomes" id="UP000583915">
    <property type="component" value="Unassembled WGS sequence"/>
</dbReference>
<dbReference type="GO" id="GO:0006631">
    <property type="term" value="P:fatty acid metabolic process"/>
    <property type="evidence" value="ECO:0007669"/>
    <property type="project" value="TreeGrafter"/>
</dbReference>
<dbReference type="EMBL" id="VXBS01004392">
    <property type="protein sequence ID" value="NXO80212.1"/>
    <property type="molecule type" value="Genomic_DNA"/>
</dbReference>
<dbReference type="Pfam" id="PF00755">
    <property type="entry name" value="Carn_acyltransf"/>
    <property type="match status" value="1"/>
</dbReference>
<reference evidence="4 5" key="1">
    <citation type="submission" date="2019-09" db="EMBL/GenBank/DDBJ databases">
        <title>Bird 10,000 Genomes (B10K) Project - Family phase.</title>
        <authorList>
            <person name="Zhang G."/>
        </authorList>
    </citation>
    <scope>NUCLEOTIDE SEQUENCE [LARGE SCALE GENOMIC DNA]</scope>
    <source>
        <strain evidence="4">B10K-DU-002-25</strain>
        <tissue evidence="4">Muscle</tissue>
    </source>
</reference>
<evidence type="ECO:0000256" key="2">
    <source>
        <dbReference type="SAM" id="MobiDB-lite"/>
    </source>
</evidence>
<dbReference type="Gene3D" id="3.30.559.70">
    <property type="entry name" value="Choline/Carnitine o-acyltransferase, domain 2"/>
    <property type="match status" value="1"/>
</dbReference>
<dbReference type="InterPro" id="IPR039551">
    <property type="entry name" value="Cho/carn_acyl_trans"/>
</dbReference>
<evidence type="ECO:0000313" key="4">
    <source>
        <dbReference type="EMBL" id="NXO80212.1"/>
    </source>
</evidence>
<sequence>GGRLFRVPLRAGGGRPLNPPELQGQFQKVLEQSLEQGPPPETPAVLTAGHRSPWARARALLAAAEGPSAAALGVLEDAPFVIAFDPSGDRPQNGDPP</sequence>
<evidence type="ECO:0000256" key="1">
    <source>
        <dbReference type="ARBA" id="ARBA00023315"/>
    </source>
</evidence>
<comment type="caution">
    <text evidence="4">The sequence shown here is derived from an EMBL/GenBank/DDBJ whole genome shotgun (WGS) entry which is preliminary data.</text>
</comment>
<evidence type="ECO:0000313" key="5">
    <source>
        <dbReference type="Proteomes" id="UP000583915"/>
    </source>
</evidence>
<dbReference type="GO" id="GO:0005739">
    <property type="term" value="C:mitochondrion"/>
    <property type="evidence" value="ECO:0007669"/>
    <property type="project" value="TreeGrafter"/>
</dbReference>
<dbReference type="PANTHER" id="PTHR22589">
    <property type="entry name" value="CARNITINE O-ACYLTRANSFERASE"/>
    <property type="match status" value="1"/>
</dbReference>
<dbReference type="InterPro" id="IPR000542">
    <property type="entry name" value="Carn_acyl_trans"/>
</dbReference>
<dbReference type="PANTHER" id="PTHR22589:SF31">
    <property type="entry name" value="CARNITINE O-PALMITOYLTRANSFERASE"/>
    <property type="match status" value="1"/>
</dbReference>
<name>A0A7L1V4H8_SITEU</name>
<keyword evidence="4" id="KW-0808">Transferase</keyword>
<feature type="region of interest" description="Disordered" evidence="2">
    <location>
        <begin position="1"/>
        <end position="20"/>
    </location>
</feature>
<feature type="domain" description="Choline/carnitine acyltransferase" evidence="3">
    <location>
        <begin position="2"/>
        <end position="87"/>
    </location>
</feature>
<protein>
    <submittedName>
        <fullName evidence="4">CPT1A palmitoyltransferase</fullName>
    </submittedName>
</protein>
<keyword evidence="5" id="KW-1185">Reference proteome</keyword>
<dbReference type="SUPFAM" id="SSF52777">
    <property type="entry name" value="CoA-dependent acyltransferases"/>
    <property type="match status" value="1"/>
</dbReference>
<feature type="non-terminal residue" evidence="4">
    <location>
        <position position="1"/>
    </location>
</feature>
<proteinExistence type="predicted"/>
<dbReference type="GO" id="GO:0004095">
    <property type="term" value="F:carnitine O-palmitoyltransferase activity"/>
    <property type="evidence" value="ECO:0007669"/>
    <property type="project" value="TreeGrafter"/>
</dbReference>
<dbReference type="GO" id="GO:0009437">
    <property type="term" value="P:carnitine metabolic process"/>
    <property type="evidence" value="ECO:0007669"/>
    <property type="project" value="TreeGrafter"/>
</dbReference>
<evidence type="ECO:0000259" key="3">
    <source>
        <dbReference type="Pfam" id="PF00755"/>
    </source>
</evidence>
<dbReference type="InterPro" id="IPR042231">
    <property type="entry name" value="Cho/carn_acyl_trans_2"/>
</dbReference>
<feature type="non-terminal residue" evidence="4">
    <location>
        <position position="97"/>
    </location>
</feature>
<dbReference type="AlphaFoldDB" id="A0A7L1V4H8"/>
<organism evidence="4 5">
    <name type="scientific">Sitta europaea</name>
    <name type="common">Eurasian nuthatch</name>
    <dbReference type="NCBI Taxonomy" id="50251"/>
    <lineage>
        <taxon>Eukaryota</taxon>
        <taxon>Metazoa</taxon>
        <taxon>Chordata</taxon>
        <taxon>Craniata</taxon>
        <taxon>Vertebrata</taxon>
        <taxon>Euteleostomi</taxon>
        <taxon>Archelosauria</taxon>
        <taxon>Archosauria</taxon>
        <taxon>Dinosauria</taxon>
        <taxon>Saurischia</taxon>
        <taxon>Theropoda</taxon>
        <taxon>Coelurosauria</taxon>
        <taxon>Aves</taxon>
        <taxon>Neognathae</taxon>
        <taxon>Neoaves</taxon>
        <taxon>Telluraves</taxon>
        <taxon>Australaves</taxon>
        <taxon>Passeriformes</taxon>
        <taxon>Sittidae</taxon>
        <taxon>Sitta</taxon>
    </lineage>
</organism>
<gene>
    <name evidence="4" type="primary">Cpt1a_0</name>
    <name evidence="4" type="ORF">SITEUR_R15157</name>
</gene>